<dbReference type="GeneID" id="111107928"/>
<feature type="domain" description="Ig-like" evidence="8">
    <location>
        <begin position="616"/>
        <end position="686"/>
    </location>
</feature>
<dbReference type="InterPro" id="IPR001841">
    <property type="entry name" value="Znf_RING"/>
</dbReference>
<dbReference type="InterPro" id="IPR013098">
    <property type="entry name" value="Ig_I-set"/>
</dbReference>
<dbReference type="KEGG" id="cvn:111107928"/>
<evidence type="ECO:0000256" key="5">
    <source>
        <dbReference type="PROSITE-ProRule" id="PRU00175"/>
    </source>
</evidence>
<dbReference type="Proteomes" id="UP000694844">
    <property type="component" value="Chromosome 1"/>
</dbReference>
<dbReference type="SUPFAM" id="SSF57850">
    <property type="entry name" value="RING/U-box"/>
    <property type="match status" value="1"/>
</dbReference>
<dbReference type="SMART" id="SM00408">
    <property type="entry name" value="IGc2"/>
    <property type="match status" value="4"/>
</dbReference>
<dbReference type="InterPro" id="IPR013783">
    <property type="entry name" value="Ig-like_fold"/>
</dbReference>
<evidence type="ECO:0000256" key="1">
    <source>
        <dbReference type="ARBA" id="ARBA00022737"/>
    </source>
</evidence>
<evidence type="ECO:0000259" key="8">
    <source>
        <dbReference type="PROSITE" id="PS50835"/>
    </source>
</evidence>
<dbReference type="InterPro" id="IPR003598">
    <property type="entry name" value="Ig_sub2"/>
</dbReference>
<protein>
    <submittedName>
        <fullName evidence="10">Hemicentin-1-like</fullName>
    </submittedName>
</protein>
<dbReference type="InterPro" id="IPR013083">
    <property type="entry name" value="Znf_RING/FYVE/PHD"/>
</dbReference>
<dbReference type="SMART" id="SM00409">
    <property type="entry name" value="IG"/>
    <property type="match status" value="5"/>
</dbReference>
<dbReference type="InterPro" id="IPR007110">
    <property type="entry name" value="Ig-like_dom"/>
</dbReference>
<dbReference type="PANTHER" id="PTHR13817:SF166">
    <property type="entry name" value="NEURONAL IGCAM-RELATED"/>
    <property type="match status" value="1"/>
</dbReference>
<reference evidence="9" key="1">
    <citation type="submission" date="2024-06" db="UniProtKB">
        <authorList>
            <consortium name="RefSeq"/>
        </authorList>
    </citation>
    <scope>NUCLEOTIDE SEQUENCE [LARGE SCALE GENOMIC DNA]</scope>
</reference>
<evidence type="ECO:0000259" key="7">
    <source>
        <dbReference type="PROSITE" id="PS50089"/>
    </source>
</evidence>
<dbReference type="Pfam" id="PF07679">
    <property type="entry name" value="I-set"/>
    <property type="match status" value="4"/>
</dbReference>
<organism evidence="9 10">
    <name type="scientific">Crassostrea virginica</name>
    <name type="common">Eastern oyster</name>
    <dbReference type="NCBI Taxonomy" id="6565"/>
    <lineage>
        <taxon>Eukaryota</taxon>
        <taxon>Metazoa</taxon>
        <taxon>Spiralia</taxon>
        <taxon>Lophotrochozoa</taxon>
        <taxon>Mollusca</taxon>
        <taxon>Bivalvia</taxon>
        <taxon>Autobranchia</taxon>
        <taxon>Pteriomorphia</taxon>
        <taxon>Ostreida</taxon>
        <taxon>Ostreoidea</taxon>
        <taxon>Ostreidae</taxon>
        <taxon>Crassostrea</taxon>
    </lineage>
</organism>
<keyword evidence="6" id="KW-1133">Transmembrane helix</keyword>
<keyword evidence="1" id="KW-0677">Repeat</keyword>
<dbReference type="PANTHER" id="PTHR13817">
    <property type="entry name" value="TITIN"/>
    <property type="match status" value="1"/>
</dbReference>
<evidence type="ECO:0000256" key="3">
    <source>
        <dbReference type="ARBA" id="ARBA00022833"/>
    </source>
</evidence>
<sequence length="801" mass="89013">MATAQKLSCFLITGYILQISGILVALLTDHWAGEDEFHFGVLKYCVDNTSICQEVTDKLHFIEAYLYASRYSLIGSCVVGFFGLILSILSLCECYKIGRKPKTHARIHVTGTLLMSTLDTSAVITFAFGSSQLTESYQMGWSFFVAVSMVIFTGLTFVVLLTSNKACYVDTSSVGDSQGRDHVISISTSFQEEFKSPKALLTLTNARPQDDGEYTCVAETFGRNKQEIRQTFSIFVLRARPVFKECPNDVTVYLGSALCLEAVVENAETVTWLHDGTTLNNSKNKIIMKFLHACGRASLRIQGVKKENEGNYTCCAKSGVDPLRTMEESVHCHVKIKDGELPSFANVPKSVKLKVHTPLEIAIKVHGFPLPEQVSWFKDGQPLSKSREISLQYLDGNSTLIIHDTGPLNSGLYECHAENKHGNNTCRIPVQIFKEEQEVLQCVICLNSRPTRVLQCGHAFCSDCTNNLSDCAICRTPILIVDTRAVIAFVYAPPRLTESYQFGWSFVVAVLTAIYTVIPSVVFLTRPLYSSHVDKLKNKACCASTSSERDSHGRDHLRSISTSFQEAFNGRNASLTLTNARPQDDGEYTSIFVNRVKPVFRKSPNDVTVYLGSTLCLEAVVENADTVSWFHDGTTLKNTRNKIAMKFLHGAASLIIRGVTRENEGNYTCCAKSGVNTPRAKEESVHCYVKIKESEVPSFTNVPKFVKVRRHKTLEIAIKVHGFPLPKQVTWFKDGEPLLKSRGIILQYMDGDSTLLIHDTGPLNSGLYECYAENEYGNTICRIPVQILQALQDQLPSGSNL</sequence>
<keyword evidence="9" id="KW-1185">Reference proteome</keyword>
<dbReference type="PROSITE" id="PS50835">
    <property type="entry name" value="IG_LIKE"/>
    <property type="match status" value="4"/>
</dbReference>
<keyword evidence="3" id="KW-0862">Zinc</keyword>
<keyword evidence="6" id="KW-0812">Transmembrane</keyword>
<dbReference type="SUPFAM" id="SSF48726">
    <property type="entry name" value="Immunoglobulin"/>
    <property type="match status" value="4"/>
</dbReference>
<keyword evidence="4" id="KW-0393">Immunoglobulin domain</keyword>
<dbReference type="InterPro" id="IPR036179">
    <property type="entry name" value="Ig-like_dom_sf"/>
</dbReference>
<evidence type="ECO:0000313" key="10">
    <source>
        <dbReference type="RefSeq" id="XP_022299078.1"/>
    </source>
</evidence>
<dbReference type="FunFam" id="2.60.40.10:FF:000107">
    <property type="entry name" value="Myosin, light chain kinase a"/>
    <property type="match status" value="1"/>
</dbReference>
<keyword evidence="2 5" id="KW-0479">Metal-binding</keyword>
<evidence type="ECO:0000256" key="2">
    <source>
        <dbReference type="ARBA" id="ARBA00022771"/>
    </source>
</evidence>
<keyword evidence="2 5" id="KW-0863">Zinc-finger</keyword>
<feature type="transmembrane region" description="Helical" evidence="6">
    <location>
        <begin position="107"/>
        <end position="129"/>
    </location>
</feature>
<feature type="transmembrane region" description="Helical" evidence="6">
    <location>
        <begin position="502"/>
        <end position="524"/>
    </location>
</feature>
<feature type="domain" description="Ig-like" evidence="8">
    <location>
        <begin position="259"/>
        <end position="331"/>
    </location>
</feature>
<feature type="domain" description="Ig-like" evidence="8">
    <location>
        <begin position="342"/>
        <end position="431"/>
    </location>
</feature>
<feature type="transmembrane region" description="Helical" evidence="6">
    <location>
        <begin position="7"/>
        <end position="27"/>
    </location>
</feature>
<dbReference type="OrthoDB" id="6145384at2759"/>
<dbReference type="InterPro" id="IPR003599">
    <property type="entry name" value="Ig_sub"/>
</dbReference>
<feature type="transmembrane region" description="Helical" evidence="6">
    <location>
        <begin position="73"/>
        <end position="95"/>
    </location>
</feature>
<dbReference type="Gene3D" id="1.20.140.150">
    <property type="match status" value="1"/>
</dbReference>
<gene>
    <name evidence="10" type="primary">LOC111107928</name>
</gene>
<evidence type="ECO:0000256" key="4">
    <source>
        <dbReference type="ARBA" id="ARBA00023319"/>
    </source>
</evidence>
<dbReference type="SMART" id="SM00184">
    <property type="entry name" value="RING"/>
    <property type="match status" value="1"/>
</dbReference>
<reference evidence="10" key="2">
    <citation type="submission" date="2025-08" db="UniProtKB">
        <authorList>
            <consortium name="RefSeq"/>
        </authorList>
    </citation>
    <scope>IDENTIFICATION</scope>
    <source>
        <tissue evidence="10">Whole sample</tissue>
    </source>
</reference>
<feature type="transmembrane region" description="Helical" evidence="6">
    <location>
        <begin position="141"/>
        <end position="161"/>
    </location>
</feature>
<dbReference type="RefSeq" id="XP_022299078.1">
    <property type="nucleotide sequence ID" value="XM_022443370.1"/>
</dbReference>
<feature type="domain" description="RING-type" evidence="7">
    <location>
        <begin position="442"/>
        <end position="475"/>
    </location>
</feature>
<dbReference type="Gene3D" id="3.30.40.10">
    <property type="entry name" value="Zinc/RING finger domain, C3HC4 (zinc finger)"/>
    <property type="match status" value="1"/>
</dbReference>
<accession>A0A8B8B7G1</accession>
<dbReference type="AlphaFoldDB" id="A0A8B8B7G1"/>
<dbReference type="CDD" id="cd00096">
    <property type="entry name" value="Ig"/>
    <property type="match status" value="3"/>
</dbReference>
<evidence type="ECO:0000256" key="6">
    <source>
        <dbReference type="SAM" id="Phobius"/>
    </source>
</evidence>
<evidence type="ECO:0000313" key="9">
    <source>
        <dbReference type="Proteomes" id="UP000694844"/>
    </source>
</evidence>
<dbReference type="PROSITE" id="PS50089">
    <property type="entry name" value="ZF_RING_2"/>
    <property type="match status" value="1"/>
</dbReference>
<keyword evidence="6" id="KW-0472">Membrane</keyword>
<dbReference type="GO" id="GO:0008270">
    <property type="term" value="F:zinc ion binding"/>
    <property type="evidence" value="ECO:0007669"/>
    <property type="project" value="UniProtKB-KW"/>
</dbReference>
<dbReference type="Pfam" id="PF13920">
    <property type="entry name" value="zf-C3HC4_3"/>
    <property type="match status" value="1"/>
</dbReference>
<proteinExistence type="predicted"/>
<name>A0A8B8B7G1_CRAVI</name>
<feature type="domain" description="Ig-like" evidence="8">
    <location>
        <begin position="697"/>
        <end position="781"/>
    </location>
</feature>
<dbReference type="Gene3D" id="2.60.40.10">
    <property type="entry name" value="Immunoglobulins"/>
    <property type="match status" value="4"/>
</dbReference>
<dbReference type="InterPro" id="IPR050964">
    <property type="entry name" value="Striated_Muscle_Regulatory"/>
</dbReference>